<dbReference type="Pfam" id="PF01695">
    <property type="entry name" value="IstB_IS21"/>
    <property type="match status" value="1"/>
</dbReference>
<dbReference type="PANTHER" id="PTHR30050">
    <property type="entry name" value="CHROMOSOMAL REPLICATION INITIATOR PROTEIN DNAA"/>
    <property type="match status" value="1"/>
</dbReference>
<dbReference type="InterPro" id="IPR003593">
    <property type="entry name" value="AAA+_ATPase"/>
</dbReference>
<comment type="similarity">
    <text evidence="1">Belongs to the IS21/IS1162 putative ATP-binding protein family.</text>
</comment>
<reference evidence="4" key="1">
    <citation type="submission" date="2015-03" db="EMBL/GenBank/DDBJ databases">
        <authorList>
            <person name="Nijsse Bart"/>
        </authorList>
    </citation>
    <scope>NUCLEOTIDE SEQUENCE [LARGE SCALE GENOMIC DNA]</scope>
</reference>
<dbReference type="PANTHER" id="PTHR30050:SF4">
    <property type="entry name" value="ATP-BINDING PROTEIN RV3427C IN INSERTION SEQUENCE-RELATED"/>
    <property type="match status" value="1"/>
</dbReference>
<evidence type="ECO:0000256" key="1">
    <source>
        <dbReference type="ARBA" id="ARBA00008059"/>
    </source>
</evidence>
<evidence type="ECO:0000313" key="3">
    <source>
        <dbReference type="EMBL" id="CQR72720.1"/>
    </source>
</evidence>
<gene>
    <name evidence="3" type="ORF">SpAn4DRAFT_3180</name>
</gene>
<evidence type="ECO:0000259" key="2">
    <source>
        <dbReference type="SMART" id="SM00382"/>
    </source>
</evidence>
<accession>A0A0U1KZ70</accession>
<dbReference type="InterPro" id="IPR002611">
    <property type="entry name" value="IstB_ATP-bd"/>
</dbReference>
<proteinExistence type="inferred from homology"/>
<keyword evidence="4" id="KW-1185">Reference proteome</keyword>
<dbReference type="CDD" id="cd00009">
    <property type="entry name" value="AAA"/>
    <property type="match status" value="1"/>
</dbReference>
<feature type="domain" description="AAA+ ATPase" evidence="2">
    <location>
        <begin position="182"/>
        <end position="317"/>
    </location>
</feature>
<dbReference type="SMART" id="SM00382">
    <property type="entry name" value="AAA"/>
    <property type="match status" value="1"/>
</dbReference>
<dbReference type="AlphaFoldDB" id="A0A0U1KZ70"/>
<dbReference type="NCBIfam" id="NF038214">
    <property type="entry name" value="IS21_help_AAA"/>
    <property type="match status" value="1"/>
</dbReference>
<dbReference type="InterPro" id="IPR027417">
    <property type="entry name" value="P-loop_NTPase"/>
</dbReference>
<dbReference type="SUPFAM" id="SSF52540">
    <property type="entry name" value="P-loop containing nucleoside triphosphate hydrolases"/>
    <property type="match status" value="1"/>
</dbReference>
<dbReference type="Proteomes" id="UP000049855">
    <property type="component" value="Unassembled WGS sequence"/>
</dbReference>
<dbReference type="Gene3D" id="3.40.50.300">
    <property type="entry name" value="P-loop containing nucleotide triphosphate hydrolases"/>
    <property type="match status" value="1"/>
</dbReference>
<name>A0A0U1KZ70_9FIRM</name>
<dbReference type="InterPro" id="IPR047661">
    <property type="entry name" value="IstB"/>
</dbReference>
<dbReference type="GO" id="GO:0005524">
    <property type="term" value="F:ATP binding"/>
    <property type="evidence" value="ECO:0007669"/>
    <property type="project" value="InterPro"/>
</dbReference>
<protein>
    <submittedName>
        <fullName evidence="3">Mobile element protein</fullName>
    </submittedName>
</protein>
<dbReference type="GO" id="GO:0006260">
    <property type="term" value="P:DNA replication"/>
    <property type="evidence" value="ECO:0007669"/>
    <property type="project" value="TreeGrafter"/>
</dbReference>
<evidence type="ECO:0000313" key="4">
    <source>
        <dbReference type="Proteomes" id="UP000049855"/>
    </source>
</evidence>
<organism evidence="3 4">
    <name type="scientific">Sporomusa ovata</name>
    <dbReference type="NCBI Taxonomy" id="2378"/>
    <lineage>
        <taxon>Bacteria</taxon>
        <taxon>Bacillati</taxon>
        <taxon>Bacillota</taxon>
        <taxon>Negativicutes</taxon>
        <taxon>Selenomonadales</taxon>
        <taxon>Sporomusaceae</taxon>
        <taxon>Sporomusa</taxon>
    </lineage>
</organism>
<sequence length="333" mass="38222">MRKNYQREPDIITDNIKAFILGCFKEDEDENLKKQKHSAKKIYDRLVAEKKFIGAYSTIRATVRSLRAERTVPPQSSIPLSYAPGEAVQIDWGEATVQLRLPAFNHYSGVIRQLGSNKSYEEFLIALMKMELDSRMDSSQKRKIRTATFPYMKTIDELDCSCFEHLTEAFIHELASCDFVSKRQNIVMIGNPGTGKSHLSIAIGVKVCTQGMNVKFYTAANLSNELIEAQEYKKLIKIEKQLSKIDLLIIDELSYLTFNRHQSELLFKVVADRAERRSVIVSTNLKFSDWITMFENTTMVTALIDRLTFRSHVLNMNSDHPYRAEHSNKVFSA</sequence>
<dbReference type="EMBL" id="CTRP01000011">
    <property type="protein sequence ID" value="CQR72720.1"/>
    <property type="molecule type" value="Genomic_DNA"/>
</dbReference>